<feature type="transmembrane region" description="Helical" evidence="1">
    <location>
        <begin position="73"/>
        <end position="91"/>
    </location>
</feature>
<name>A0ABZ1YTE3_9NOCA</name>
<evidence type="ECO:0000313" key="3">
    <source>
        <dbReference type="Proteomes" id="UP001432062"/>
    </source>
</evidence>
<keyword evidence="1" id="KW-1133">Transmembrane helix</keyword>
<evidence type="ECO:0008006" key="4">
    <source>
        <dbReference type="Google" id="ProtNLM"/>
    </source>
</evidence>
<dbReference type="EMBL" id="CP109441">
    <property type="protein sequence ID" value="WUV46433.1"/>
    <property type="molecule type" value="Genomic_DNA"/>
</dbReference>
<evidence type="ECO:0000256" key="1">
    <source>
        <dbReference type="SAM" id="Phobius"/>
    </source>
</evidence>
<dbReference type="RefSeq" id="WP_329410149.1">
    <property type="nucleotide sequence ID" value="NZ_CP109441.1"/>
</dbReference>
<accession>A0ABZ1YTE3</accession>
<dbReference type="Proteomes" id="UP001432062">
    <property type="component" value="Chromosome"/>
</dbReference>
<evidence type="ECO:0000313" key="2">
    <source>
        <dbReference type="EMBL" id="WUV46433.1"/>
    </source>
</evidence>
<organism evidence="2 3">
    <name type="scientific">Nocardia vinacea</name>
    <dbReference type="NCBI Taxonomy" id="96468"/>
    <lineage>
        <taxon>Bacteria</taxon>
        <taxon>Bacillati</taxon>
        <taxon>Actinomycetota</taxon>
        <taxon>Actinomycetes</taxon>
        <taxon>Mycobacteriales</taxon>
        <taxon>Nocardiaceae</taxon>
        <taxon>Nocardia</taxon>
    </lineage>
</organism>
<proteinExistence type="predicted"/>
<protein>
    <recommendedName>
        <fullName evidence="4">Membrane transporter protein</fullName>
    </recommendedName>
</protein>
<gene>
    <name evidence="2" type="ORF">OG563_46585</name>
</gene>
<reference evidence="2" key="1">
    <citation type="submission" date="2022-10" db="EMBL/GenBank/DDBJ databases">
        <title>The complete genomes of actinobacterial strains from the NBC collection.</title>
        <authorList>
            <person name="Joergensen T.S."/>
            <person name="Alvarez Arevalo M."/>
            <person name="Sterndorff E.B."/>
            <person name="Faurdal D."/>
            <person name="Vuksanovic O."/>
            <person name="Mourched A.-S."/>
            <person name="Charusanti P."/>
            <person name="Shaw S."/>
            <person name="Blin K."/>
            <person name="Weber T."/>
        </authorList>
    </citation>
    <scope>NUCLEOTIDE SEQUENCE</scope>
    <source>
        <strain evidence="2">NBC_01482</strain>
    </source>
</reference>
<keyword evidence="1" id="KW-0812">Transmembrane</keyword>
<keyword evidence="1" id="KW-0472">Membrane</keyword>
<sequence>MDGSPTSGPTAHRGFRRGVCNAVAGGGSLLSFPALLATGLPRVAATVTNSVSGWPGYFGGAAALRRRRLHPNAFRAVVIIFGVGAGATMLLS</sequence>
<keyword evidence="3" id="KW-1185">Reference proteome</keyword>